<name>A0ABT7JTP8_9HYPH</name>
<dbReference type="Proteomes" id="UP001172645">
    <property type="component" value="Unassembled WGS sequence"/>
</dbReference>
<evidence type="ECO:0000313" key="1">
    <source>
        <dbReference type="EMBL" id="MDL2399712.1"/>
    </source>
</evidence>
<reference evidence="1" key="1">
    <citation type="submission" date="2023-06" db="EMBL/GenBank/DDBJ databases">
        <title>Phylogenetic Diversity of Rhizobium strains.</title>
        <authorList>
            <person name="Moura F.T."/>
            <person name="Helene L.C.F."/>
            <person name="Hungria M."/>
        </authorList>
    </citation>
    <scope>NUCLEOTIDE SEQUENCE</scope>
    <source>
        <strain evidence="1">CCGE526</strain>
    </source>
</reference>
<evidence type="ECO:0000313" key="2">
    <source>
        <dbReference type="Proteomes" id="UP001172645"/>
    </source>
</evidence>
<proteinExistence type="predicted"/>
<dbReference type="EMBL" id="JARFYM010000008">
    <property type="protein sequence ID" value="MDL2399712.1"/>
    <property type="molecule type" value="Genomic_DNA"/>
</dbReference>
<accession>A0ABT7JTP8</accession>
<protein>
    <submittedName>
        <fullName evidence="1">Uncharacterized protein</fullName>
    </submittedName>
</protein>
<gene>
    <name evidence="1" type="ORF">PY649_12460</name>
</gene>
<sequence>MKTFDFDLDRFQTEQVFSAIRTKEDVIKLWMRAVKIVSAYVKPEAGTAVSQMRLHVDKMSRLFFIDADKVFSVNFPFFTQESDGWFYFSCSSCSSVDSRVTSEVLSLISTHNVLALDDLYLFLDPIAAAVEIDSSVWSLFKYLMTCDDGYLRFDHDVARENGDLHPKNHIDIFYSTATTFKIGLSDRMSVIEFADLLDVGTDCHFLHRK</sequence>
<dbReference type="RefSeq" id="WP_285868731.1">
    <property type="nucleotide sequence ID" value="NZ_JARFYM010000008.1"/>
</dbReference>
<comment type="caution">
    <text evidence="1">The sequence shown here is derived from an EMBL/GenBank/DDBJ whole genome shotgun (WGS) entry which is preliminary data.</text>
</comment>
<keyword evidence="2" id="KW-1185">Reference proteome</keyword>
<organism evidence="1 2">
    <name type="scientific">Rhizobium mayense</name>
    <dbReference type="NCBI Taxonomy" id="1312184"/>
    <lineage>
        <taxon>Bacteria</taxon>
        <taxon>Pseudomonadati</taxon>
        <taxon>Pseudomonadota</taxon>
        <taxon>Alphaproteobacteria</taxon>
        <taxon>Hyphomicrobiales</taxon>
        <taxon>Rhizobiaceae</taxon>
        <taxon>Rhizobium/Agrobacterium group</taxon>
        <taxon>Rhizobium</taxon>
    </lineage>
</organism>